<evidence type="ECO:0000256" key="2">
    <source>
        <dbReference type="ARBA" id="ARBA00022475"/>
    </source>
</evidence>
<evidence type="ECO:0000256" key="6">
    <source>
        <dbReference type="SAM" id="MobiDB-lite"/>
    </source>
</evidence>
<gene>
    <name evidence="9" type="ORF">H5U98_10910</name>
</gene>
<feature type="transmembrane region" description="Helical" evidence="7">
    <location>
        <begin position="287"/>
        <end position="310"/>
    </location>
</feature>
<dbReference type="NCBIfam" id="TIGR00360">
    <property type="entry name" value="ComEC_N-term"/>
    <property type="match status" value="1"/>
</dbReference>
<name>A0AAX3A2X2_9MYCO</name>
<dbReference type="Proteomes" id="UP001162885">
    <property type="component" value="Chromosome"/>
</dbReference>
<evidence type="ECO:0000256" key="4">
    <source>
        <dbReference type="ARBA" id="ARBA00022989"/>
    </source>
</evidence>
<sequence>MRTAGSTVSTSSVTSTGSGRRGWRSCVSWSGRDRQGGGGGAGPIGDAWAEGQSLDLRIVPAALTAWSVSAAGIVWHPGAAVMVGLGAVGVTWLAARWGAVPDVADHRPVAAAVLAVAAVAAGFAMAVGLRVHQVEHHPIGRFYGNAATVVVVPGETPRPINGGRLMFRATLREVDRVPMSGRVLVFAPAAFGRAGPGTPVRFRVTVNRPDRNDLSVAVLAASGQPSLGEASAVQRVAAQIRSRFADAARAVLPADQAAMLPALVLGDTSAVTGTTTAQFRTAGLTHLTAVSGANVTIVCGALLLSAVLVGPRVAVLLAGAGLVGFVIVVQPSASVLRAAVMGAVTLLAVLTHRRRQAVPALAASVIALMIAAPELAVDAGFALSVCATAGIVVLAPVWAGRLQDRGWPRPVAAAVSVAVVAQLVTAPLVAGISGTVSLVAVAANLAVAGVIPPITILGTAAAVCAGIAPGGAQLLIRFTGPELWWLLSVARWASELPAAALPSPSGLAGVVSVALGGVALTVLWRLRWVRRGLAVSVFGLLAWVLAGHVVGAVGSA</sequence>
<feature type="transmembrane region" description="Helical" evidence="7">
    <location>
        <begin position="438"/>
        <end position="467"/>
    </location>
</feature>
<accession>A0AAX3A2X2</accession>
<evidence type="ECO:0000256" key="1">
    <source>
        <dbReference type="ARBA" id="ARBA00004651"/>
    </source>
</evidence>
<feature type="transmembrane region" description="Helical" evidence="7">
    <location>
        <begin position="506"/>
        <end position="526"/>
    </location>
</feature>
<dbReference type="AlphaFoldDB" id="A0AAX3A2X2"/>
<dbReference type="EMBL" id="CP060016">
    <property type="protein sequence ID" value="UNC01832.1"/>
    <property type="molecule type" value="Genomic_DNA"/>
</dbReference>
<feature type="transmembrane region" description="Helical" evidence="7">
    <location>
        <begin position="357"/>
        <end position="373"/>
    </location>
</feature>
<evidence type="ECO:0000256" key="7">
    <source>
        <dbReference type="SAM" id="Phobius"/>
    </source>
</evidence>
<feature type="region of interest" description="Disordered" evidence="6">
    <location>
        <begin position="1"/>
        <end position="44"/>
    </location>
</feature>
<feature type="transmembrane region" description="Helical" evidence="7">
    <location>
        <begin position="474"/>
        <end position="494"/>
    </location>
</feature>
<dbReference type="GO" id="GO:0005886">
    <property type="term" value="C:plasma membrane"/>
    <property type="evidence" value="ECO:0007669"/>
    <property type="project" value="UniProtKB-SubCell"/>
</dbReference>
<evidence type="ECO:0000256" key="3">
    <source>
        <dbReference type="ARBA" id="ARBA00022692"/>
    </source>
</evidence>
<dbReference type="PANTHER" id="PTHR30619:SF7">
    <property type="entry name" value="BETA-LACTAMASE DOMAIN PROTEIN"/>
    <property type="match status" value="1"/>
</dbReference>
<evidence type="ECO:0000256" key="5">
    <source>
        <dbReference type="ARBA" id="ARBA00023136"/>
    </source>
</evidence>
<feature type="transmembrane region" description="Helical" evidence="7">
    <location>
        <begin position="109"/>
        <end position="131"/>
    </location>
</feature>
<feature type="transmembrane region" description="Helical" evidence="7">
    <location>
        <begin position="322"/>
        <end position="350"/>
    </location>
</feature>
<dbReference type="InterPro" id="IPR004477">
    <property type="entry name" value="ComEC_N"/>
</dbReference>
<comment type="subcellular location">
    <subcellularLocation>
        <location evidence="1">Cell membrane</location>
        <topology evidence="1">Multi-pass membrane protein</topology>
    </subcellularLocation>
</comment>
<feature type="transmembrane region" description="Helical" evidence="7">
    <location>
        <begin position="73"/>
        <end position="97"/>
    </location>
</feature>
<keyword evidence="5 7" id="KW-0472">Membrane</keyword>
<dbReference type="PANTHER" id="PTHR30619">
    <property type="entry name" value="DNA INTERNALIZATION/COMPETENCE PROTEIN COMEC/REC2"/>
    <property type="match status" value="1"/>
</dbReference>
<feature type="domain" description="ComEC/Rec2-related protein" evidence="8">
    <location>
        <begin position="263"/>
        <end position="527"/>
    </location>
</feature>
<evidence type="ECO:0000259" key="8">
    <source>
        <dbReference type="Pfam" id="PF03772"/>
    </source>
</evidence>
<feature type="transmembrane region" description="Helical" evidence="7">
    <location>
        <begin position="533"/>
        <end position="553"/>
    </location>
</feature>
<dbReference type="Pfam" id="PF03772">
    <property type="entry name" value="Competence"/>
    <property type="match status" value="1"/>
</dbReference>
<feature type="compositionally biased region" description="Low complexity" evidence="6">
    <location>
        <begin position="1"/>
        <end position="18"/>
    </location>
</feature>
<feature type="transmembrane region" description="Helical" evidence="7">
    <location>
        <begin position="411"/>
        <end position="432"/>
    </location>
</feature>
<proteinExistence type="predicted"/>
<dbReference type="InterPro" id="IPR052159">
    <property type="entry name" value="Competence_DNA_uptake"/>
</dbReference>
<keyword evidence="3 7" id="KW-0812">Transmembrane</keyword>
<organism evidence="9 10">
    <name type="scientific">Mycolicibacterium boenickei</name>
    <dbReference type="NCBI Taxonomy" id="146017"/>
    <lineage>
        <taxon>Bacteria</taxon>
        <taxon>Bacillati</taxon>
        <taxon>Actinomycetota</taxon>
        <taxon>Actinomycetes</taxon>
        <taxon>Mycobacteriales</taxon>
        <taxon>Mycobacteriaceae</taxon>
        <taxon>Mycolicibacterium</taxon>
    </lineage>
</organism>
<keyword evidence="4 7" id="KW-1133">Transmembrane helix</keyword>
<reference evidence="9 10" key="1">
    <citation type="journal article" date="2022" name="BMC Genomics">
        <title>Comparative genome analysis of mycobacteria focusing on tRNA and non-coding RNA.</title>
        <authorList>
            <person name="Behra P.R.K."/>
            <person name="Pettersson B.M.F."/>
            <person name="Ramesh M."/>
            <person name="Das S."/>
            <person name="Dasgupta S."/>
            <person name="Kirsebom L.A."/>
        </authorList>
    </citation>
    <scope>NUCLEOTIDE SEQUENCE [LARGE SCALE GENOMIC DNA]</scope>
    <source>
        <strain evidence="9 10">DSM 44677</strain>
    </source>
</reference>
<protein>
    <submittedName>
        <fullName evidence="9">ComEC/Rec2 family competence protein</fullName>
    </submittedName>
</protein>
<evidence type="ECO:0000313" key="9">
    <source>
        <dbReference type="EMBL" id="UNC01832.1"/>
    </source>
</evidence>
<evidence type="ECO:0000313" key="10">
    <source>
        <dbReference type="Proteomes" id="UP001162885"/>
    </source>
</evidence>
<keyword evidence="2" id="KW-1003">Cell membrane</keyword>
<feature type="transmembrane region" description="Helical" evidence="7">
    <location>
        <begin position="379"/>
        <end position="399"/>
    </location>
</feature>